<dbReference type="Proteomes" id="UP001236415">
    <property type="component" value="Chromosome"/>
</dbReference>
<sequence length="79" mass="8803">MDWSVFIILNPNLSVSVISDIWLGWTGNKSLSNRSSAGSESESKYIVDVSYTSEGWMTVGFTLKLTPKVPNKTIVYRVT</sequence>
<gene>
    <name evidence="1" type="ORF">QPK24_07785</name>
</gene>
<dbReference type="EMBL" id="CP127162">
    <property type="protein sequence ID" value="WIV20573.1"/>
    <property type="molecule type" value="Genomic_DNA"/>
</dbReference>
<dbReference type="RefSeq" id="WP_285747624.1">
    <property type="nucleotide sequence ID" value="NZ_CP127162.1"/>
</dbReference>
<organism evidence="1 2">
    <name type="scientific">Paenibacillus polygoni</name>
    <dbReference type="NCBI Taxonomy" id="3050112"/>
    <lineage>
        <taxon>Bacteria</taxon>
        <taxon>Bacillati</taxon>
        <taxon>Bacillota</taxon>
        <taxon>Bacilli</taxon>
        <taxon>Bacillales</taxon>
        <taxon>Paenibacillaceae</taxon>
        <taxon>Paenibacillus</taxon>
    </lineage>
</organism>
<evidence type="ECO:0000313" key="1">
    <source>
        <dbReference type="EMBL" id="WIV20573.1"/>
    </source>
</evidence>
<name>A0ABY8X8V1_9BACL</name>
<reference evidence="1 2" key="1">
    <citation type="submission" date="2023-06" db="EMBL/GenBank/DDBJ databases">
        <title>Paenibacillus polygonum sp. nov., an endophytic bacterium, isolated from Polygonum lapathifolium L. in Nanji Wetland National Nature Reserve, South of Poyang Lake, Jiangxi Province, China.</title>
        <authorList>
            <person name="Yu Z."/>
        </authorList>
    </citation>
    <scope>NUCLEOTIDE SEQUENCE [LARGE SCALE GENOMIC DNA]</scope>
    <source>
        <strain evidence="1 2">C31</strain>
    </source>
</reference>
<keyword evidence="2" id="KW-1185">Reference proteome</keyword>
<protein>
    <submittedName>
        <fullName evidence="1">Uncharacterized protein</fullName>
    </submittedName>
</protein>
<evidence type="ECO:0000313" key="2">
    <source>
        <dbReference type="Proteomes" id="UP001236415"/>
    </source>
</evidence>
<accession>A0ABY8X8V1</accession>
<proteinExistence type="predicted"/>